<keyword evidence="3" id="KW-1185">Reference proteome</keyword>
<keyword evidence="1" id="KW-0732">Signal</keyword>
<evidence type="ECO:0000313" key="2">
    <source>
        <dbReference type="EMBL" id="CRK90897.1"/>
    </source>
</evidence>
<sequence length="64" mass="7070">MACLLSLPFFDICQLVFSACLGLQDISACFYGSPFPVTMHCPHFLLGRHFSSTPKKTEKSGVDE</sequence>
<name>A0A1J1HXM9_9DIPT</name>
<proteinExistence type="predicted"/>
<dbReference type="AlphaFoldDB" id="A0A1J1HXM9"/>
<evidence type="ECO:0000313" key="3">
    <source>
        <dbReference type="Proteomes" id="UP000183832"/>
    </source>
</evidence>
<feature type="chain" id="PRO_5013131291" evidence="1">
    <location>
        <begin position="19"/>
        <end position="64"/>
    </location>
</feature>
<organism evidence="2 3">
    <name type="scientific">Clunio marinus</name>
    <dbReference type="NCBI Taxonomy" id="568069"/>
    <lineage>
        <taxon>Eukaryota</taxon>
        <taxon>Metazoa</taxon>
        <taxon>Ecdysozoa</taxon>
        <taxon>Arthropoda</taxon>
        <taxon>Hexapoda</taxon>
        <taxon>Insecta</taxon>
        <taxon>Pterygota</taxon>
        <taxon>Neoptera</taxon>
        <taxon>Endopterygota</taxon>
        <taxon>Diptera</taxon>
        <taxon>Nematocera</taxon>
        <taxon>Chironomoidea</taxon>
        <taxon>Chironomidae</taxon>
        <taxon>Clunio</taxon>
    </lineage>
</organism>
<gene>
    <name evidence="2" type="ORF">CLUMA_CG004586</name>
</gene>
<accession>A0A1J1HXM9</accession>
<reference evidence="2 3" key="1">
    <citation type="submission" date="2015-04" db="EMBL/GenBank/DDBJ databases">
        <authorList>
            <person name="Syromyatnikov M.Y."/>
            <person name="Popov V.N."/>
        </authorList>
    </citation>
    <scope>NUCLEOTIDE SEQUENCE [LARGE SCALE GENOMIC DNA]</scope>
</reference>
<feature type="signal peptide" evidence="1">
    <location>
        <begin position="1"/>
        <end position="18"/>
    </location>
</feature>
<dbReference type="Proteomes" id="UP000183832">
    <property type="component" value="Unassembled WGS sequence"/>
</dbReference>
<protein>
    <submittedName>
        <fullName evidence="2">CLUMA_CG004586, isoform A</fullName>
    </submittedName>
</protein>
<dbReference type="EMBL" id="CVRI01000020">
    <property type="protein sequence ID" value="CRK90897.1"/>
    <property type="molecule type" value="Genomic_DNA"/>
</dbReference>
<evidence type="ECO:0000256" key="1">
    <source>
        <dbReference type="SAM" id="SignalP"/>
    </source>
</evidence>